<dbReference type="GO" id="GO:0006207">
    <property type="term" value="P:'de novo' pyrimidine nucleobase biosynthetic process"/>
    <property type="evidence" value="ECO:0007669"/>
    <property type="project" value="InterPro"/>
</dbReference>
<feature type="binding site" evidence="9">
    <location>
        <position position="31"/>
    </location>
    <ligand>
        <name>substrate</name>
    </ligand>
</feature>
<dbReference type="CDD" id="cd04725">
    <property type="entry name" value="OMP_decarboxylase_like"/>
    <property type="match status" value="1"/>
</dbReference>
<dbReference type="Pfam" id="PF00215">
    <property type="entry name" value="OMPdecase"/>
    <property type="match status" value="1"/>
</dbReference>
<reference evidence="12" key="1">
    <citation type="journal article" date="2016" name="Stand. Genomic Sci.">
        <title>Complete genome sequence of Methanospirillum hungatei type strain JF1.</title>
        <authorList>
            <person name="Gunsalus R.P."/>
            <person name="Cook L.E."/>
            <person name="Crable B."/>
            <person name="Rohlin L."/>
            <person name="McDonald E."/>
            <person name="Mouttaki H."/>
            <person name="Sieber J.R."/>
            <person name="Poweleit N."/>
            <person name="Zhou H."/>
            <person name="Lapidus A.L."/>
            <person name="Daligault H.E."/>
            <person name="Land M."/>
            <person name="Gilna P."/>
            <person name="Ivanova N."/>
            <person name="Kyrpides N."/>
            <person name="Culley D.E."/>
            <person name="McInerney M.J."/>
        </authorList>
    </citation>
    <scope>NUCLEOTIDE SEQUENCE [LARGE SCALE GENOMIC DNA]</scope>
    <source>
        <strain evidence="12">ATCC 27890 / DSM 864 / NBRC 100397 / JF-1</strain>
    </source>
</reference>
<evidence type="ECO:0000256" key="4">
    <source>
        <dbReference type="ARBA" id="ARBA00022793"/>
    </source>
</evidence>
<feature type="active site" description="For OMPdecase activity" evidence="8">
    <location>
        <position position="63"/>
    </location>
</feature>
<evidence type="ECO:0000313" key="12">
    <source>
        <dbReference type="Proteomes" id="UP000001941"/>
    </source>
</evidence>
<protein>
    <recommendedName>
        <fullName evidence="3">Orotidine 5'-phosphate decarboxylase</fullName>
        <ecNumber evidence="2">4.1.1.23</ecNumber>
    </recommendedName>
    <alternativeName>
        <fullName evidence="7">OMP decarboxylase</fullName>
    </alternativeName>
</protein>
<dbReference type="Proteomes" id="UP000001941">
    <property type="component" value="Chromosome"/>
</dbReference>
<dbReference type="FunCoup" id="Q2FTM3">
    <property type="interactions" value="88"/>
</dbReference>
<comment type="pathway">
    <text evidence="1">Pyrimidine metabolism; UMP biosynthesis via de novo pathway; UMP from orotate: step 2/2.</text>
</comment>
<dbReference type="HOGENOM" id="CLU_067069_2_0_2"/>
<keyword evidence="6 11" id="KW-0456">Lyase</keyword>
<evidence type="ECO:0000256" key="3">
    <source>
        <dbReference type="ARBA" id="ARBA00021923"/>
    </source>
</evidence>
<feature type="active site" description="For OMPdecase activity" evidence="8">
    <location>
        <position position="58"/>
    </location>
</feature>
<accession>Q2FTM3</accession>
<dbReference type="NCBIfam" id="TIGR01740">
    <property type="entry name" value="pyrF"/>
    <property type="match status" value="1"/>
</dbReference>
<dbReference type="InterPro" id="IPR001754">
    <property type="entry name" value="OMPdeCOase_dom"/>
</dbReference>
<dbReference type="InterPro" id="IPR014732">
    <property type="entry name" value="OMPdecase"/>
</dbReference>
<evidence type="ECO:0000256" key="8">
    <source>
        <dbReference type="PIRSR" id="PIRSR614732-1"/>
    </source>
</evidence>
<evidence type="ECO:0000256" key="9">
    <source>
        <dbReference type="PIRSR" id="PIRSR614732-2"/>
    </source>
</evidence>
<dbReference type="STRING" id="323259.Mhun_2545"/>
<dbReference type="GO" id="GO:0004590">
    <property type="term" value="F:orotidine-5'-phosphate decarboxylase activity"/>
    <property type="evidence" value="ECO:0007669"/>
    <property type="project" value="UniProtKB-EC"/>
</dbReference>
<feature type="binding site" evidence="9">
    <location>
        <position position="9"/>
    </location>
    <ligand>
        <name>substrate</name>
    </ligand>
</feature>
<dbReference type="UniPathway" id="UPA00070">
    <property type="reaction ID" value="UER00120"/>
</dbReference>
<dbReference type="OrthoDB" id="94124at2157"/>
<evidence type="ECO:0000256" key="7">
    <source>
        <dbReference type="ARBA" id="ARBA00033428"/>
    </source>
</evidence>
<dbReference type="InterPro" id="IPR011060">
    <property type="entry name" value="RibuloseP-bd_barrel"/>
</dbReference>
<dbReference type="InParanoid" id="Q2FTM3"/>
<dbReference type="SMART" id="SM00934">
    <property type="entry name" value="OMPdecase"/>
    <property type="match status" value="1"/>
</dbReference>
<dbReference type="eggNOG" id="arCOG00081">
    <property type="taxonomic scope" value="Archaea"/>
</dbReference>
<keyword evidence="5" id="KW-0665">Pyrimidine biosynthesis</keyword>
<dbReference type="InterPro" id="IPR013785">
    <property type="entry name" value="Aldolase_TIM"/>
</dbReference>
<dbReference type="EnsemblBacteria" id="ABD42244">
    <property type="protein sequence ID" value="ABD42244"/>
    <property type="gene ID" value="Mhun_2545"/>
</dbReference>
<dbReference type="GO" id="GO:0005829">
    <property type="term" value="C:cytosol"/>
    <property type="evidence" value="ECO:0007669"/>
    <property type="project" value="TreeGrafter"/>
</dbReference>
<name>Q2FTM3_METHJ</name>
<dbReference type="PANTHER" id="PTHR32119:SF2">
    <property type="entry name" value="OROTIDINE 5'-PHOSPHATE DECARBOXYLASE"/>
    <property type="match status" value="1"/>
</dbReference>
<dbReference type="NCBIfam" id="NF010386">
    <property type="entry name" value="PRK13813.1"/>
    <property type="match status" value="1"/>
</dbReference>
<dbReference type="KEGG" id="mhu:Mhun_2545"/>
<evidence type="ECO:0000313" key="11">
    <source>
        <dbReference type="EMBL" id="ABD42244.1"/>
    </source>
</evidence>
<dbReference type="GeneID" id="3922688"/>
<sequence>MTEVILALDVGTRDAAVSIAEKTGPYLDAIKIGYPLVLAAGLTIADELSAGGLPLIADFKVADIPNTSRLIAEEVFSHGFSGIICHGFVGRDSVLACVDTAHDHGGECYVVTEMSHPGAVDFFHGGIAERIAALVCETGADGIIAPATRPERTQMLRTLIGTRKILSPGVGAQGGDPSAIAGIVDGIIVGRAIYESADPAGAAQQYAQFRSLRGTNPHLPYPLRE</sequence>
<dbReference type="RefSeq" id="WP_011449501.1">
    <property type="nucleotide sequence ID" value="NC_007796.1"/>
</dbReference>
<feature type="domain" description="Orotidine 5'-phosphate decarboxylase" evidence="10">
    <location>
        <begin position="3"/>
        <end position="206"/>
    </location>
</feature>
<gene>
    <name evidence="11" type="ordered locus">Mhun_2545</name>
</gene>
<feature type="active site" description="For OMPdecase activity" evidence="8">
    <location>
        <position position="60"/>
    </location>
</feature>
<dbReference type="Gene3D" id="3.20.20.70">
    <property type="entry name" value="Aldolase class I"/>
    <property type="match status" value="1"/>
</dbReference>
<keyword evidence="4" id="KW-0210">Decarboxylase</keyword>
<organism evidence="11 12">
    <name type="scientific">Methanospirillum hungatei JF-1 (strain ATCC 27890 / DSM 864 / NBRC 100397 / JF-1)</name>
    <dbReference type="NCBI Taxonomy" id="323259"/>
    <lineage>
        <taxon>Archaea</taxon>
        <taxon>Methanobacteriati</taxon>
        <taxon>Methanobacteriota</taxon>
        <taxon>Stenosarchaea group</taxon>
        <taxon>Methanomicrobia</taxon>
        <taxon>Methanomicrobiales</taxon>
        <taxon>Methanospirillaceae</taxon>
        <taxon>Methanospirillum</taxon>
    </lineage>
</organism>
<evidence type="ECO:0000256" key="5">
    <source>
        <dbReference type="ARBA" id="ARBA00022975"/>
    </source>
</evidence>
<keyword evidence="12" id="KW-1185">Reference proteome</keyword>
<evidence type="ECO:0000256" key="1">
    <source>
        <dbReference type="ARBA" id="ARBA00004861"/>
    </source>
</evidence>
<evidence type="ECO:0000256" key="6">
    <source>
        <dbReference type="ARBA" id="ARBA00023239"/>
    </source>
</evidence>
<dbReference type="EC" id="4.1.1.23" evidence="2"/>
<dbReference type="EMBL" id="CP000254">
    <property type="protein sequence ID" value="ABD42244.1"/>
    <property type="molecule type" value="Genomic_DNA"/>
</dbReference>
<proteinExistence type="predicted"/>
<feature type="binding site" evidence="9">
    <location>
        <position position="190"/>
    </location>
    <ligand>
        <name>substrate</name>
    </ligand>
</feature>
<dbReference type="GO" id="GO:0044205">
    <property type="term" value="P:'de novo' UMP biosynthetic process"/>
    <property type="evidence" value="ECO:0007669"/>
    <property type="project" value="UniProtKB-UniPathway"/>
</dbReference>
<dbReference type="SUPFAM" id="SSF51366">
    <property type="entry name" value="Ribulose-phoshate binding barrel"/>
    <property type="match status" value="1"/>
</dbReference>
<dbReference type="PANTHER" id="PTHR32119">
    <property type="entry name" value="OROTIDINE 5'-PHOSPHATE DECARBOXYLASE"/>
    <property type="match status" value="1"/>
</dbReference>
<dbReference type="AlphaFoldDB" id="Q2FTM3"/>
<evidence type="ECO:0000256" key="2">
    <source>
        <dbReference type="ARBA" id="ARBA00012321"/>
    </source>
</evidence>
<feature type="binding site" evidence="9">
    <location>
        <position position="115"/>
    </location>
    <ligand>
        <name>substrate</name>
    </ligand>
</feature>
<feature type="binding site" evidence="9">
    <location>
        <position position="191"/>
    </location>
    <ligand>
        <name>substrate</name>
    </ligand>
</feature>
<evidence type="ECO:0000259" key="10">
    <source>
        <dbReference type="SMART" id="SM00934"/>
    </source>
</evidence>